<name>A0AAV0VJE1_9HEMI</name>
<organism evidence="1 2">
    <name type="scientific">Macrosiphum euphorbiae</name>
    <name type="common">potato aphid</name>
    <dbReference type="NCBI Taxonomy" id="13131"/>
    <lineage>
        <taxon>Eukaryota</taxon>
        <taxon>Metazoa</taxon>
        <taxon>Ecdysozoa</taxon>
        <taxon>Arthropoda</taxon>
        <taxon>Hexapoda</taxon>
        <taxon>Insecta</taxon>
        <taxon>Pterygota</taxon>
        <taxon>Neoptera</taxon>
        <taxon>Paraneoptera</taxon>
        <taxon>Hemiptera</taxon>
        <taxon>Sternorrhyncha</taxon>
        <taxon>Aphidomorpha</taxon>
        <taxon>Aphidoidea</taxon>
        <taxon>Aphididae</taxon>
        <taxon>Macrosiphini</taxon>
        <taxon>Macrosiphum</taxon>
    </lineage>
</organism>
<dbReference type="AlphaFoldDB" id="A0AAV0VJE1"/>
<gene>
    <name evidence="1" type="ORF">MEUPH1_LOCUS1490</name>
</gene>
<evidence type="ECO:0000313" key="1">
    <source>
        <dbReference type="EMBL" id="CAI6344348.1"/>
    </source>
</evidence>
<protein>
    <submittedName>
        <fullName evidence="1">Uncharacterized protein</fullName>
    </submittedName>
</protein>
<comment type="caution">
    <text evidence="1">The sequence shown here is derived from an EMBL/GenBank/DDBJ whole genome shotgun (WGS) entry which is preliminary data.</text>
</comment>
<dbReference type="EMBL" id="CARXXK010000001">
    <property type="protein sequence ID" value="CAI6344348.1"/>
    <property type="molecule type" value="Genomic_DNA"/>
</dbReference>
<sequence length="102" mass="11403">MSPGPTPTASVHFQIPCSHSKSVTLEYKVYLCNLLQVPSPPELTVHGHPSRTRPGIPPPERSTPLTLRFLIVMSIKCPIMRNAYNRALPLKAFFLLFSTTFL</sequence>
<dbReference type="Proteomes" id="UP001160148">
    <property type="component" value="Unassembled WGS sequence"/>
</dbReference>
<evidence type="ECO:0000313" key="2">
    <source>
        <dbReference type="Proteomes" id="UP001160148"/>
    </source>
</evidence>
<accession>A0AAV0VJE1</accession>
<keyword evidence="2" id="KW-1185">Reference proteome</keyword>
<reference evidence="1 2" key="1">
    <citation type="submission" date="2023-01" db="EMBL/GenBank/DDBJ databases">
        <authorList>
            <person name="Whitehead M."/>
        </authorList>
    </citation>
    <scope>NUCLEOTIDE SEQUENCE [LARGE SCALE GENOMIC DNA]</scope>
</reference>
<proteinExistence type="predicted"/>